<evidence type="ECO:0000256" key="14">
    <source>
        <dbReference type="ARBA" id="ARBA00023010"/>
    </source>
</evidence>
<dbReference type="GO" id="GO:0051028">
    <property type="term" value="P:mRNA transport"/>
    <property type="evidence" value="ECO:0007669"/>
    <property type="project" value="UniProtKB-KW"/>
</dbReference>
<evidence type="ECO:0000313" key="20">
    <source>
        <dbReference type="EMBL" id="CAL1545131.1"/>
    </source>
</evidence>
<evidence type="ECO:0000256" key="3">
    <source>
        <dbReference type="ARBA" id="ARBA00004642"/>
    </source>
</evidence>
<dbReference type="GO" id="GO:0008236">
    <property type="term" value="F:serine-type peptidase activity"/>
    <property type="evidence" value="ECO:0007669"/>
    <property type="project" value="UniProtKB-KW"/>
</dbReference>
<keyword evidence="17" id="KW-0539">Nucleus</keyword>
<dbReference type="Gene3D" id="3.30.1610.10">
    <property type="entry name" value="Peptidase S59, nucleoporin"/>
    <property type="match status" value="1"/>
</dbReference>
<dbReference type="PANTHER" id="PTHR23198:SF6">
    <property type="entry name" value="NUCLEAR PORE COMPLEX PROTEIN NUP98-NUP96"/>
    <property type="match status" value="1"/>
</dbReference>
<comment type="caution">
    <text evidence="20">The sequence shown here is derived from an EMBL/GenBank/DDBJ whole genome shotgun (WGS) entry which is preliminary data.</text>
</comment>
<accession>A0AAV2IDZ0</accession>
<evidence type="ECO:0000256" key="12">
    <source>
        <dbReference type="ARBA" id="ARBA00022825"/>
    </source>
</evidence>
<evidence type="ECO:0000256" key="4">
    <source>
        <dbReference type="ARBA" id="ARBA00008926"/>
    </source>
</evidence>
<comment type="similarity">
    <text evidence="4">Belongs to the nucleoporin GLFG family.</text>
</comment>
<dbReference type="InterPro" id="IPR007230">
    <property type="entry name" value="Nup98_auto-Pept-S59_dom"/>
</dbReference>
<dbReference type="GO" id="GO:0000973">
    <property type="term" value="P:post-transcriptional tethering of RNA polymerase II gene DNA at nuclear periphery"/>
    <property type="evidence" value="ECO:0007669"/>
    <property type="project" value="TreeGrafter"/>
</dbReference>
<keyword evidence="14" id="KW-0811">Translocation</keyword>
<organism evidence="20 21">
    <name type="scientific">Lymnaea stagnalis</name>
    <name type="common">Great pond snail</name>
    <name type="synonym">Helix stagnalis</name>
    <dbReference type="NCBI Taxonomy" id="6523"/>
    <lineage>
        <taxon>Eukaryota</taxon>
        <taxon>Metazoa</taxon>
        <taxon>Spiralia</taxon>
        <taxon>Lophotrochozoa</taxon>
        <taxon>Mollusca</taxon>
        <taxon>Gastropoda</taxon>
        <taxon>Heterobranchia</taxon>
        <taxon>Euthyneura</taxon>
        <taxon>Panpulmonata</taxon>
        <taxon>Hygrophila</taxon>
        <taxon>Lymnaeoidea</taxon>
        <taxon>Lymnaeidae</taxon>
        <taxon>Lymnaea</taxon>
    </lineage>
</organism>
<evidence type="ECO:0000313" key="21">
    <source>
        <dbReference type="Proteomes" id="UP001497497"/>
    </source>
</evidence>
<dbReference type="FunFam" id="3.30.1610.10:FF:000001">
    <property type="entry name" value="Nuclear pore complex protein Nup98-Nup96"/>
    <property type="match status" value="1"/>
</dbReference>
<keyword evidence="11" id="KW-0509">mRNA transport</keyword>
<evidence type="ECO:0000256" key="11">
    <source>
        <dbReference type="ARBA" id="ARBA00022816"/>
    </source>
</evidence>
<feature type="non-terminal residue" evidence="20">
    <location>
        <position position="866"/>
    </location>
</feature>
<gene>
    <name evidence="20" type="ORF">GSLYS_00018614001</name>
</gene>
<evidence type="ECO:0000256" key="1">
    <source>
        <dbReference type="ARBA" id="ARBA00004567"/>
    </source>
</evidence>
<dbReference type="GO" id="GO:0006405">
    <property type="term" value="P:RNA export from nucleus"/>
    <property type="evidence" value="ECO:0007669"/>
    <property type="project" value="TreeGrafter"/>
</dbReference>
<keyword evidence="10" id="KW-0068">Autocatalytic cleavage</keyword>
<keyword evidence="6" id="KW-0813">Transport</keyword>
<dbReference type="FunFam" id="1.10.10.2360:FF:000001">
    <property type="entry name" value="Nuclear pore complex protein Nup98-Nup96"/>
    <property type="match status" value="1"/>
</dbReference>
<evidence type="ECO:0000256" key="9">
    <source>
        <dbReference type="ARBA" id="ARBA00022801"/>
    </source>
</evidence>
<feature type="region of interest" description="Disordered" evidence="18">
    <location>
        <begin position="483"/>
        <end position="518"/>
    </location>
</feature>
<feature type="domain" description="Peptidase S59" evidence="19">
    <location>
        <begin position="695"/>
        <end position="837"/>
    </location>
</feature>
<keyword evidence="16" id="KW-0472">Membrane</keyword>
<keyword evidence="9" id="KW-0378">Hydrolase</keyword>
<feature type="compositionally biased region" description="Low complexity" evidence="18">
    <location>
        <begin position="563"/>
        <end position="575"/>
    </location>
</feature>
<dbReference type="Pfam" id="PF04096">
    <property type="entry name" value="Nucleoporin2"/>
    <property type="match status" value="1"/>
</dbReference>
<dbReference type="GO" id="GO:0031965">
    <property type="term" value="C:nuclear membrane"/>
    <property type="evidence" value="ECO:0007669"/>
    <property type="project" value="UniProtKB-SubCell"/>
</dbReference>
<dbReference type="GO" id="GO:0034398">
    <property type="term" value="P:telomere tethering at nuclear periphery"/>
    <property type="evidence" value="ECO:0007669"/>
    <property type="project" value="TreeGrafter"/>
</dbReference>
<dbReference type="SUPFAM" id="SSF82215">
    <property type="entry name" value="C-terminal autoproteolytic domain of nucleoporin nup98"/>
    <property type="match status" value="1"/>
</dbReference>
<dbReference type="Gene3D" id="1.10.10.2360">
    <property type="match status" value="1"/>
</dbReference>
<keyword evidence="7" id="KW-0645">Protease</keyword>
<dbReference type="PROSITE" id="PS51434">
    <property type="entry name" value="NUP_C"/>
    <property type="match status" value="1"/>
</dbReference>
<evidence type="ECO:0000256" key="6">
    <source>
        <dbReference type="ARBA" id="ARBA00022448"/>
    </source>
</evidence>
<reference evidence="20 21" key="1">
    <citation type="submission" date="2024-04" db="EMBL/GenBank/DDBJ databases">
        <authorList>
            <consortium name="Genoscope - CEA"/>
            <person name="William W."/>
        </authorList>
    </citation>
    <scope>NUCLEOTIDE SEQUENCE [LARGE SCALE GENOMIC DNA]</scope>
</reference>
<feature type="non-terminal residue" evidence="20">
    <location>
        <position position="1"/>
    </location>
</feature>
<keyword evidence="8" id="KW-0677">Repeat</keyword>
<dbReference type="Proteomes" id="UP001497497">
    <property type="component" value="Unassembled WGS sequence"/>
</dbReference>
<dbReference type="GO" id="GO:0006606">
    <property type="term" value="P:protein import into nucleus"/>
    <property type="evidence" value="ECO:0007669"/>
    <property type="project" value="TreeGrafter"/>
</dbReference>
<feature type="compositionally biased region" description="Polar residues" evidence="18">
    <location>
        <begin position="157"/>
        <end position="176"/>
    </location>
</feature>
<keyword evidence="15" id="KW-0906">Nuclear pore complex</keyword>
<dbReference type="GO" id="GO:0006508">
    <property type="term" value="P:proteolysis"/>
    <property type="evidence" value="ECO:0007669"/>
    <property type="project" value="UniProtKB-KW"/>
</dbReference>
<sequence>TAFGSTPSSNAYGGLFGGTSQTGTSSLFSSPTTGNAFGAKPGFSGFGSTPSSTSTGGLFGSSTGGLFGSNTGSATPSLFGQSSATGAFGGASAAAASGGTTIPFNPPPGQDTMMKSGVTTNINTRHQCITAMKDYENKCLEELRFEDYTANRKAKQAGSTSTGGLFSQTQGTQPTAGSGFVFGGGLGSTLQPSNTTGFGGFGNTSTLSTASTFNQNRSLFGTATTTQSGFGGFGSTTGTQQSTSLFGASAAKPLFGTTGTSQPSGGSFFQTSTSNPIGFGTNTQSGGLFGAPKPAGFGTATTSSIGFGTQTTSSIGFGAGGNLFAKPASTASTFGGFGTNANTGGFGTNTSTTGFGSTSGGLFSMKPTGFGAATTALGTGTPSIGFGAGLGTGTSTGGFGATAAKPAFGAFNFGTAAQGNTGFGSTLNTGSNPGTFSLGAGTSMLGAQSTAPPQVQNTQHLLALANSPYGDNPLFWNLKQQSKERREEALKPTNPNAQKAMLSSSNQYKVSPRPTTKIKPKSLHNLIAGGKAKLFEGLEDEDFSNGEDTFVPRKSVKKLVLRKGSGNKSISSSASVYSDPGGDFSQLNDSSNNQSPLPVPITRALNVLQQHDNSIDNEAEAIIHRPNTPPNRKIQIHQDMSLDDSIAVLNGKTNTNNRLTAADTTTSFLDTSDLDNSCLPVDRSTPHPTGVTLTRPGYYTIPSLDELINLIDENGDCFVEDLTIGRVGFGNVFFPGITNVAGLNLDDIVHFRRKEIVVYPDDDKKPPLGQGLNKKAEVTLDFVWPTDKSNKTPIKSPERLKSINYTERIEETTAKIGAKFIDYRPETGSWVFQVSHFSKYGLLDDSDDEQSPQPGGEISKDLLLVQ</sequence>
<evidence type="ECO:0000256" key="13">
    <source>
        <dbReference type="ARBA" id="ARBA00022927"/>
    </source>
</evidence>
<dbReference type="GO" id="GO:0005654">
    <property type="term" value="C:nucleoplasm"/>
    <property type="evidence" value="ECO:0007669"/>
    <property type="project" value="UniProtKB-SubCell"/>
</dbReference>
<evidence type="ECO:0000256" key="10">
    <source>
        <dbReference type="ARBA" id="ARBA00022813"/>
    </source>
</evidence>
<keyword evidence="21" id="KW-1185">Reference proteome</keyword>
<evidence type="ECO:0000256" key="15">
    <source>
        <dbReference type="ARBA" id="ARBA00023132"/>
    </source>
</evidence>
<dbReference type="GO" id="GO:0003723">
    <property type="term" value="F:RNA binding"/>
    <property type="evidence" value="ECO:0007669"/>
    <property type="project" value="TreeGrafter"/>
</dbReference>
<protein>
    <recommendedName>
        <fullName evidence="5">Nuclear pore complex protein Nup98-Nup96</fullName>
    </recommendedName>
</protein>
<dbReference type="GO" id="GO:0044614">
    <property type="term" value="C:nuclear pore cytoplasmic filaments"/>
    <property type="evidence" value="ECO:0007669"/>
    <property type="project" value="TreeGrafter"/>
</dbReference>
<dbReference type="Pfam" id="PF21240">
    <property type="entry name" value="Nup98_GLEBS"/>
    <property type="match status" value="1"/>
</dbReference>
<feature type="region of interest" description="Disordered" evidence="18">
    <location>
        <begin position="562"/>
        <end position="598"/>
    </location>
</feature>
<evidence type="ECO:0000259" key="19">
    <source>
        <dbReference type="PROSITE" id="PS51434"/>
    </source>
</evidence>
<comment type="subcellular location">
    <subcellularLocation>
        <location evidence="2">Nucleus membrane</location>
        <topology evidence="2">Peripheral membrane protein</topology>
        <orientation evidence="2">Nucleoplasmic side</orientation>
    </subcellularLocation>
    <subcellularLocation>
        <location evidence="1">Nucleus</location>
        <location evidence="1">Nuclear pore complex</location>
    </subcellularLocation>
    <subcellularLocation>
        <location evidence="3">Nucleus</location>
        <location evidence="3">Nucleoplasm</location>
    </subcellularLocation>
</comment>
<keyword evidence="12" id="KW-0720">Serine protease</keyword>
<evidence type="ECO:0000256" key="17">
    <source>
        <dbReference type="ARBA" id="ARBA00023242"/>
    </source>
</evidence>
<keyword evidence="13" id="KW-0653">Protein transport</keyword>
<name>A0AAV2IDZ0_LYMST</name>
<dbReference type="GO" id="GO:0017056">
    <property type="term" value="F:structural constituent of nuclear pore"/>
    <property type="evidence" value="ECO:0007669"/>
    <property type="project" value="InterPro"/>
</dbReference>
<feature type="region of interest" description="Disordered" evidence="18">
    <location>
        <begin position="156"/>
        <end position="184"/>
    </location>
</feature>
<feature type="compositionally biased region" description="Polar residues" evidence="18">
    <location>
        <begin position="493"/>
        <end position="509"/>
    </location>
</feature>
<evidence type="ECO:0000256" key="2">
    <source>
        <dbReference type="ARBA" id="ARBA00004620"/>
    </source>
</evidence>
<feature type="compositionally biased region" description="Polar residues" evidence="18">
    <location>
        <begin position="585"/>
        <end position="596"/>
    </location>
</feature>
<evidence type="ECO:0000256" key="7">
    <source>
        <dbReference type="ARBA" id="ARBA00022670"/>
    </source>
</evidence>
<dbReference type="PANTHER" id="PTHR23198">
    <property type="entry name" value="NUCLEOPORIN"/>
    <property type="match status" value="1"/>
</dbReference>
<dbReference type="InterPro" id="IPR037665">
    <property type="entry name" value="Nucleoporin_S59-like"/>
</dbReference>
<evidence type="ECO:0000256" key="16">
    <source>
        <dbReference type="ARBA" id="ARBA00023136"/>
    </source>
</evidence>
<dbReference type="EMBL" id="CAXITT010000679">
    <property type="protein sequence ID" value="CAL1545131.1"/>
    <property type="molecule type" value="Genomic_DNA"/>
</dbReference>
<evidence type="ECO:0000256" key="18">
    <source>
        <dbReference type="SAM" id="MobiDB-lite"/>
    </source>
</evidence>
<dbReference type="AlphaFoldDB" id="A0AAV2IDZ0"/>
<dbReference type="GO" id="GO:0008139">
    <property type="term" value="F:nuclear localization sequence binding"/>
    <property type="evidence" value="ECO:0007669"/>
    <property type="project" value="TreeGrafter"/>
</dbReference>
<proteinExistence type="inferred from homology"/>
<evidence type="ECO:0000256" key="8">
    <source>
        <dbReference type="ARBA" id="ARBA00022737"/>
    </source>
</evidence>
<evidence type="ECO:0000256" key="5">
    <source>
        <dbReference type="ARBA" id="ARBA00013472"/>
    </source>
</evidence>
<feature type="region of interest" description="Disordered" evidence="18">
    <location>
        <begin position="843"/>
        <end position="866"/>
    </location>
</feature>
<dbReference type="InterPro" id="IPR036903">
    <property type="entry name" value="Nup98_auto-Pept-S59_dom_sf"/>
</dbReference>